<feature type="transmembrane region" description="Helical" evidence="8">
    <location>
        <begin position="18"/>
        <end position="37"/>
    </location>
</feature>
<keyword evidence="8" id="KW-0812">Transmembrane</keyword>
<keyword evidence="4" id="KW-0133">Cell shape</keyword>
<sequence>MGFIPRSFLKGAWSVARWGYLAGIGALVVVAFGVQMVRPVGAARVRTVIEPPTMASSLHMAWPSGAESYLAVSPVGKVGQAGPDQAIPIGSVTKMMTAYLLLKKYPLSVYSSGPSVTITAKDVQEYQQDIKTQQSVAMVTLGEKISERKLLEGLLVASGNNIAHIVARWVAGSTPAFTREMNQEAQAMGMTHTHFVGPSGLNPGNVSTPKDETLFAEQAMTIPVFREIVAMPQISWPGGNQPIENYNYLVGHDGITGVKTGSTLYAGGCFVFSAPRTVDGQPVTIYGAVLGQQGTQSIPQLQRSLDDGESLINQIAAQLRVDSIVHKGETVAQVDVPWGHSVSLVADKSLSAVVWPGLAVHESLHWSGGPDGVLDVNDGRQHWTIPVSLTAPVPKPSLIWRLKRGL</sequence>
<keyword evidence="11" id="KW-1185">Reference proteome</keyword>
<gene>
    <name evidence="10" type="ORF">BXT84_04780</name>
</gene>
<name>A0ABN5H172_9FIRM</name>
<comment type="similarity">
    <text evidence="1 7">Belongs to the peptidase S11 family.</text>
</comment>
<dbReference type="PANTHER" id="PTHR21581">
    <property type="entry name" value="D-ALANYL-D-ALANINE CARBOXYPEPTIDASE"/>
    <property type="match status" value="1"/>
</dbReference>
<dbReference type="InterPro" id="IPR001967">
    <property type="entry name" value="Peptidase_S11_N"/>
</dbReference>
<dbReference type="InterPro" id="IPR018044">
    <property type="entry name" value="Peptidase_S11"/>
</dbReference>
<keyword evidence="8" id="KW-1133">Transmembrane helix</keyword>
<keyword evidence="5" id="KW-0573">Peptidoglycan synthesis</keyword>
<dbReference type="InterPro" id="IPR012338">
    <property type="entry name" value="Beta-lactam/transpept-like"/>
</dbReference>
<evidence type="ECO:0000256" key="5">
    <source>
        <dbReference type="ARBA" id="ARBA00022984"/>
    </source>
</evidence>
<evidence type="ECO:0000256" key="2">
    <source>
        <dbReference type="ARBA" id="ARBA00022729"/>
    </source>
</evidence>
<keyword evidence="3" id="KW-0378">Hydrolase</keyword>
<evidence type="ECO:0000256" key="6">
    <source>
        <dbReference type="ARBA" id="ARBA00023316"/>
    </source>
</evidence>
<evidence type="ECO:0000313" key="10">
    <source>
        <dbReference type="EMBL" id="AUW93353.1"/>
    </source>
</evidence>
<organism evidence="10 11">
    <name type="scientific">Sulfobacillus thermotolerans</name>
    <dbReference type="NCBI Taxonomy" id="338644"/>
    <lineage>
        <taxon>Bacteria</taxon>
        <taxon>Bacillati</taxon>
        <taxon>Bacillota</taxon>
        <taxon>Clostridia</taxon>
        <taxon>Eubacteriales</taxon>
        <taxon>Clostridiales Family XVII. Incertae Sedis</taxon>
        <taxon>Sulfobacillus</taxon>
    </lineage>
</organism>
<evidence type="ECO:0000313" key="11">
    <source>
        <dbReference type="Proteomes" id="UP000325292"/>
    </source>
</evidence>
<dbReference type="Pfam" id="PF00768">
    <property type="entry name" value="Peptidase_S11"/>
    <property type="match status" value="1"/>
</dbReference>
<feature type="domain" description="Peptidase S11 D-alanyl-D-alanine carboxypeptidase A N-terminal" evidence="9">
    <location>
        <begin position="82"/>
        <end position="276"/>
    </location>
</feature>
<keyword evidence="6" id="KW-0961">Cell wall biogenesis/degradation</keyword>
<evidence type="ECO:0000259" key="9">
    <source>
        <dbReference type="Pfam" id="PF00768"/>
    </source>
</evidence>
<dbReference type="EMBL" id="CP019454">
    <property type="protein sequence ID" value="AUW93353.1"/>
    <property type="molecule type" value="Genomic_DNA"/>
</dbReference>
<dbReference type="Proteomes" id="UP000325292">
    <property type="component" value="Chromosome"/>
</dbReference>
<evidence type="ECO:0000256" key="3">
    <source>
        <dbReference type="ARBA" id="ARBA00022801"/>
    </source>
</evidence>
<accession>A0ABN5H172</accession>
<evidence type="ECO:0000256" key="4">
    <source>
        <dbReference type="ARBA" id="ARBA00022960"/>
    </source>
</evidence>
<protein>
    <recommendedName>
        <fullName evidence="9">Peptidase S11 D-alanyl-D-alanine carboxypeptidase A N-terminal domain-containing protein</fullName>
    </recommendedName>
</protein>
<dbReference type="Gene3D" id="3.40.710.10">
    <property type="entry name" value="DD-peptidase/beta-lactamase superfamily"/>
    <property type="match status" value="1"/>
</dbReference>
<keyword evidence="2" id="KW-0732">Signal</keyword>
<evidence type="ECO:0000256" key="8">
    <source>
        <dbReference type="SAM" id="Phobius"/>
    </source>
</evidence>
<keyword evidence="8" id="KW-0472">Membrane</keyword>
<dbReference type="PRINTS" id="PR00725">
    <property type="entry name" value="DADACBPTASE1"/>
</dbReference>
<dbReference type="SUPFAM" id="SSF56601">
    <property type="entry name" value="beta-lactamase/transpeptidase-like"/>
    <property type="match status" value="1"/>
</dbReference>
<dbReference type="PANTHER" id="PTHR21581:SF33">
    <property type="entry name" value="D-ALANYL-D-ALANINE CARBOXYPEPTIDASE DACB"/>
    <property type="match status" value="1"/>
</dbReference>
<proteinExistence type="inferred from homology"/>
<evidence type="ECO:0000256" key="1">
    <source>
        <dbReference type="ARBA" id="ARBA00007164"/>
    </source>
</evidence>
<reference evidence="10 11" key="1">
    <citation type="journal article" date="2019" name="Sci. Rep.">
        <title>Sulfobacillus thermotolerans: new insights into resistance and metabolic capacities of acidophilic chemolithotrophs.</title>
        <authorList>
            <person name="Panyushkina A.E."/>
            <person name="Babenko V.V."/>
            <person name="Nikitina A.S."/>
            <person name="Selezneva O.V."/>
            <person name="Tsaplina I.A."/>
            <person name="Letarova M.A."/>
            <person name="Kostryukova E.S."/>
            <person name="Letarov A.V."/>
        </authorList>
    </citation>
    <scope>NUCLEOTIDE SEQUENCE [LARGE SCALE GENOMIC DNA]</scope>
    <source>
        <strain evidence="10 11">Kr1</strain>
    </source>
</reference>
<evidence type="ECO:0000256" key="7">
    <source>
        <dbReference type="RuleBase" id="RU004016"/>
    </source>
</evidence>